<keyword evidence="2" id="KW-0238">DNA-binding</keyword>
<proteinExistence type="predicted"/>
<evidence type="ECO:0000313" key="5">
    <source>
        <dbReference type="EMBL" id="MBU2709952.1"/>
    </source>
</evidence>
<evidence type="ECO:0000256" key="2">
    <source>
        <dbReference type="ARBA" id="ARBA00023125"/>
    </source>
</evidence>
<dbReference type="SUPFAM" id="SSF46689">
    <property type="entry name" value="Homeodomain-like"/>
    <property type="match status" value="1"/>
</dbReference>
<dbReference type="PANTHER" id="PTHR47894">
    <property type="entry name" value="HTH-TYPE TRANSCRIPTIONAL REGULATOR GADX"/>
    <property type="match status" value="1"/>
</dbReference>
<dbReference type="Proteomes" id="UP000690515">
    <property type="component" value="Unassembled WGS sequence"/>
</dbReference>
<evidence type="ECO:0000256" key="1">
    <source>
        <dbReference type="ARBA" id="ARBA00023015"/>
    </source>
</evidence>
<dbReference type="Pfam" id="PF12625">
    <property type="entry name" value="Arabinose_bd"/>
    <property type="match status" value="1"/>
</dbReference>
<sequence>MKLGNVSVTYIETLVNAIHHCGKKPEPLLREFGLSLPELNDEQQQVSIARFMRLGAAAITLTQEPGLGLLMGKHAPIQQWGLAGLLALSAPNIKLAITALIDYECLTSESVRGESTLDHTEDSCNINFYSISPYTIYNLFIVESVLLSWLQTLRWLAKPEQLQAEVFFEFPAPAYANKFKQFFKCPVHFSQPFNKLVISTSSLTKYNRFKHQVMYNSLLATCEQKKKQLTFSARWQERVVRILSRELHGGQPTLELTAAQLGLSQWTLRRKLNEESTSFQKLLNQTRLDLALNYVKETPLSFSEIAYLLGFSSPEAFQRAFKRWTTKTPGQVRQIELHHSS</sequence>
<name>A0ABS5Z7C2_9GAMM</name>
<dbReference type="Pfam" id="PF12833">
    <property type="entry name" value="HTH_18"/>
    <property type="match status" value="1"/>
</dbReference>
<dbReference type="InterPro" id="IPR018060">
    <property type="entry name" value="HTH_AraC"/>
</dbReference>
<dbReference type="InterPro" id="IPR009057">
    <property type="entry name" value="Homeodomain-like_sf"/>
</dbReference>
<evidence type="ECO:0000313" key="6">
    <source>
        <dbReference type="Proteomes" id="UP000690515"/>
    </source>
</evidence>
<dbReference type="EMBL" id="JAGSOY010000003">
    <property type="protein sequence ID" value="MBU2709952.1"/>
    <property type="molecule type" value="Genomic_DNA"/>
</dbReference>
<gene>
    <name evidence="5" type="ORF">KCG35_02665</name>
</gene>
<keyword evidence="3" id="KW-0804">Transcription</keyword>
<accession>A0ABS5Z7C2</accession>
<feature type="domain" description="HTH araC/xylS-type" evidence="4">
    <location>
        <begin position="237"/>
        <end position="335"/>
    </location>
</feature>
<dbReference type="RefSeq" id="WP_215818115.1">
    <property type="nucleotide sequence ID" value="NZ_JAGSOY010000003.1"/>
</dbReference>
<keyword evidence="6" id="KW-1185">Reference proteome</keyword>
<reference evidence="5 6" key="1">
    <citation type="submission" date="2021-04" db="EMBL/GenBank/DDBJ databases">
        <authorList>
            <person name="Pira H."/>
            <person name="Risdian C."/>
            <person name="Wink J."/>
        </authorList>
    </citation>
    <scope>NUCLEOTIDE SEQUENCE [LARGE SCALE GENOMIC DNA]</scope>
    <source>
        <strain evidence="5 6">WH53</strain>
    </source>
</reference>
<dbReference type="PANTHER" id="PTHR47894:SF1">
    <property type="entry name" value="HTH-TYPE TRANSCRIPTIONAL REGULATOR VQSM"/>
    <property type="match status" value="1"/>
</dbReference>
<dbReference type="PROSITE" id="PS01124">
    <property type="entry name" value="HTH_ARAC_FAMILY_2"/>
    <property type="match status" value="1"/>
</dbReference>
<evidence type="ECO:0000259" key="4">
    <source>
        <dbReference type="PROSITE" id="PS01124"/>
    </source>
</evidence>
<keyword evidence="1" id="KW-0805">Transcription regulation</keyword>
<dbReference type="InterPro" id="IPR032687">
    <property type="entry name" value="AraC-type_N"/>
</dbReference>
<organism evidence="5 6">
    <name type="scientific">Zooshikella harenae</name>
    <dbReference type="NCBI Taxonomy" id="2827238"/>
    <lineage>
        <taxon>Bacteria</taxon>
        <taxon>Pseudomonadati</taxon>
        <taxon>Pseudomonadota</taxon>
        <taxon>Gammaproteobacteria</taxon>
        <taxon>Oceanospirillales</taxon>
        <taxon>Zooshikellaceae</taxon>
        <taxon>Zooshikella</taxon>
    </lineage>
</organism>
<comment type="caution">
    <text evidence="5">The sequence shown here is derived from an EMBL/GenBank/DDBJ whole genome shotgun (WGS) entry which is preliminary data.</text>
</comment>
<evidence type="ECO:0000256" key="3">
    <source>
        <dbReference type="ARBA" id="ARBA00023163"/>
    </source>
</evidence>
<dbReference type="SMART" id="SM00342">
    <property type="entry name" value="HTH_ARAC"/>
    <property type="match status" value="1"/>
</dbReference>
<protein>
    <submittedName>
        <fullName evidence="5">AraC family transcriptional regulator</fullName>
    </submittedName>
</protein>
<dbReference type="Gene3D" id="1.10.10.60">
    <property type="entry name" value="Homeodomain-like"/>
    <property type="match status" value="1"/>
</dbReference>